<dbReference type="Pfam" id="PF13563">
    <property type="entry name" value="2_5_RNA_ligase2"/>
    <property type="match status" value="1"/>
</dbReference>
<dbReference type="InterPro" id="IPR009097">
    <property type="entry name" value="Cyclic_Pdiesterase"/>
</dbReference>
<dbReference type="Gene3D" id="3.90.1140.10">
    <property type="entry name" value="Cyclic phosphodiesterase"/>
    <property type="match status" value="1"/>
</dbReference>
<dbReference type="Proteomes" id="UP000218263">
    <property type="component" value="Chromosome"/>
</dbReference>
<dbReference type="OrthoDB" id="1351981at2"/>
<sequence>MTGYHDYLILLTPPASIINNVKKLKEQSFSMIGEYESRHSKAHITVQPWPRKRPVWIEPLLPKLERDLQTLPPLVMDINGFDFFDQQEFQTIYAKLTSTPATKLWFKLLRRFFNTSPFEPHITITRNIPHHNFKQLWPRFKTLPWNERFSIDKLTILRRETIGYDKTFKPYNEISFNKKLDFFEFTNFKLKQPAMSSAKNDGKQFSLF</sequence>
<name>A0A0X8X2R6_9SPHI</name>
<dbReference type="RefSeq" id="WP_157750572.1">
    <property type="nucleotide sequence ID" value="NZ_AP017313.1"/>
</dbReference>
<reference evidence="1 2" key="1">
    <citation type="submission" date="2015-12" db="EMBL/GenBank/DDBJ databases">
        <title>Genome sequence of Mucilaginibacter gotjawali.</title>
        <authorList>
            <person name="Lee J.S."/>
            <person name="Lee K.C."/>
            <person name="Kim K.K."/>
            <person name="Lee B.W."/>
        </authorList>
    </citation>
    <scope>NUCLEOTIDE SEQUENCE [LARGE SCALE GENOMIC DNA]</scope>
    <source>
        <strain evidence="1 2">SA3-7</strain>
    </source>
</reference>
<dbReference type="EMBL" id="AP017313">
    <property type="protein sequence ID" value="BAU54682.1"/>
    <property type="molecule type" value="Genomic_DNA"/>
</dbReference>
<evidence type="ECO:0000313" key="2">
    <source>
        <dbReference type="Proteomes" id="UP000218263"/>
    </source>
</evidence>
<dbReference type="AlphaFoldDB" id="A0A0X8X2R6"/>
<accession>A0A0X8X2R6</accession>
<protein>
    <submittedName>
        <fullName evidence="1">Uncharacterized protein</fullName>
    </submittedName>
</protein>
<dbReference type="GO" id="GO:0016874">
    <property type="term" value="F:ligase activity"/>
    <property type="evidence" value="ECO:0007669"/>
    <property type="project" value="UniProtKB-KW"/>
</dbReference>
<keyword evidence="2" id="KW-1185">Reference proteome</keyword>
<organism evidence="1 2">
    <name type="scientific">Mucilaginibacter gotjawali</name>
    <dbReference type="NCBI Taxonomy" id="1550579"/>
    <lineage>
        <taxon>Bacteria</taxon>
        <taxon>Pseudomonadati</taxon>
        <taxon>Bacteroidota</taxon>
        <taxon>Sphingobacteriia</taxon>
        <taxon>Sphingobacteriales</taxon>
        <taxon>Sphingobacteriaceae</taxon>
        <taxon>Mucilaginibacter</taxon>
    </lineage>
</organism>
<gene>
    <name evidence="1" type="ORF">MgSA37_02860</name>
</gene>
<dbReference type="KEGG" id="mgot:MgSA37_02860"/>
<proteinExistence type="predicted"/>
<evidence type="ECO:0000313" key="1">
    <source>
        <dbReference type="EMBL" id="BAU54682.1"/>
    </source>
</evidence>
<dbReference type="SUPFAM" id="SSF55144">
    <property type="entry name" value="LigT-like"/>
    <property type="match status" value="1"/>
</dbReference>